<dbReference type="Gene3D" id="3.40.190.10">
    <property type="entry name" value="Periplasmic binding protein-like II"/>
    <property type="match status" value="2"/>
</dbReference>
<gene>
    <name evidence="1" type="ORF">AY555_08950</name>
</gene>
<dbReference type="RefSeq" id="WP_066135794.1">
    <property type="nucleotide sequence ID" value="NZ_CP014525.1"/>
</dbReference>
<dbReference type="STRING" id="1549855.AY555_08950"/>
<proteinExistence type="predicted"/>
<evidence type="ECO:0000313" key="1">
    <source>
        <dbReference type="EMBL" id="AMW35283.1"/>
    </source>
</evidence>
<dbReference type="AlphaFoldDB" id="A0A143DG62"/>
<dbReference type="OrthoDB" id="8587856at2"/>
<keyword evidence="2" id="KW-1185">Reference proteome</keyword>
<dbReference type="KEGG" id="hjo:AY555_08950"/>
<dbReference type="Proteomes" id="UP000076066">
    <property type="component" value="Chromosome"/>
</dbReference>
<dbReference type="SUPFAM" id="SSF53850">
    <property type="entry name" value="Periplasmic binding protein-like II"/>
    <property type="match status" value="1"/>
</dbReference>
<reference evidence="1 2" key="1">
    <citation type="submission" date="2016-02" db="EMBL/GenBank/DDBJ databases">
        <title>Complete Genome of H5569, the type strain of the newly described species Haematospirillium jordaniae.</title>
        <authorList>
            <person name="Nicholson A.C."/>
            <person name="Humrighouse B.W."/>
            <person name="Loparov V."/>
            <person name="McQuiston J.R."/>
        </authorList>
    </citation>
    <scope>NUCLEOTIDE SEQUENCE [LARGE SCALE GENOMIC DNA]</scope>
    <source>
        <strain evidence="1 2">H5569</strain>
    </source>
</reference>
<evidence type="ECO:0000313" key="2">
    <source>
        <dbReference type="Proteomes" id="UP000076066"/>
    </source>
</evidence>
<dbReference type="PANTHER" id="PTHR38834">
    <property type="entry name" value="PERIPLASMIC SUBSTRATE BINDING PROTEIN FAMILY 3"/>
    <property type="match status" value="1"/>
</dbReference>
<sequence>MLKSLYGAAVSLVLILNVGGVKAQTFIFNTEEWYPYSYSSRGTFVGTATQIVRLMAENAGIAYTIAVHPRARSYSMTMSKSFNCSFPVPLSDEYSKKLKWIAPIEMNRWVVYKKKDSTLALQNLGDLKGRTIGGYVGGSVSAYVKSLGLKVNYETVDDANPRKLEEGSIDVWATTEFSALTLARKAGVEIEEAFEIEKNIMGIACNNNIDDMTIDSLQQALNALNNSGEADAIRRSKF</sequence>
<dbReference type="GeneID" id="53317281"/>
<dbReference type="PANTHER" id="PTHR38834:SF3">
    <property type="entry name" value="SOLUTE-BINDING PROTEIN FAMILY 3_N-TERMINAL DOMAIN-CONTAINING PROTEIN"/>
    <property type="match status" value="1"/>
</dbReference>
<protein>
    <submittedName>
        <fullName evidence="1">Uncharacterized protein</fullName>
    </submittedName>
</protein>
<accession>A0A143DG62</accession>
<dbReference type="EMBL" id="CP014525">
    <property type="protein sequence ID" value="AMW35283.1"/>
    <property type="molecule type" value="Genomic_DNA"/>
</dbReference>
<organism evidence="1 2">
    <name type="scientific">Haematospirillum jordaniae</name>
    <dbReference type="NCBI Taxonomy" id="1549855"/>
    <lineage>
        <taxon>Bacteria</taxon>
        <taxon>Pseudomonadati</taxon>
        <taxon>Pseudomonadota</taxon>
        <taxon>Alphaproteobacteria</taxon>
        <taxon>Rhodospirillales</taxon>
        <taxon>Novispirillaceae</taxon>
        <taxon>Haematospirillum</taxon>
    </lineage>
</organism>
<name>A0A143DG62_9PROT</name>